<dbReference type="AlphaFoldDB" id="A0A1R3GXA8"/>
<feature type="region of interest" description="Disordered" evidence="1">
    <location>
        <begin position="65"/>
        <end position="87"/>
    </location>
</feature>
<evidence type="ECO:0000313" key="2">
    <source>
        <dbReference type="EMBL" id="OMO62758.1"/>
    </source>
</evidence>
<accession>A0A1R3GXA8</accession>
<gene>
    <name evidence="2" type="ORF">COLO4_32918</name>
</gene>
<protein>
    <submittedName>
        <fullName evidence="2">Uncharacterized protein</fullName>
    </submittedName>
</protein>
<proteinExistence type="predicted"/>
<comment type="caution">
    <text evidence="2">The sequence shown here is derived from an EMBL/GenBank/DDBJ whole genome shotgun (WGS) entry which is preliminary data.</text>
</comment>
<evidence type="ECO:0000313" key="3">
    <source>
        <dbReference type="Proteomes" id="UP000187203"/>
    </source>
</evidence>
<name>A0A1R3GXA8_9ROSI</name>
<evidence type="ECO:0000256" key="1">
    <source>
        <dbReference type="SAM" id="MobiDB-lite"/>
    </source>
</evidence>
<feature type="compositionally biased region" description="Pro residues" evidence="1">
    <location>
        <begin position="77"/>
        <end position="87"/>
    </location>
</feature>
<keyword evidence="3" id="KW-1185">Reference proteome</keyword>
<dbReference type="Proteomes" id="UP000187203">
    <property type="component" value="Unassembled WGS sequence"/>
</dbReference>
<dbReference type="EMBL" id="AWUE01021296">
    <property type="protein sequence ID" value="OMO62758.1"/>
    <property type="molecule type" value="Genomic_DNA"/>
</dbReference>
<sequence length="87" mass="9653">MPIPSSSSSFFLHQSLGNPKSSSTLNSVAPPNRRWCCHGLRTMSTRFLSLSLFLLEPKFFGSPQNRTQNRAFLPSNPATPPSVPYQT</sequence>
<reference evidence="3" key="1">
    <citation type="submission" date="2013-09" db="EMBL/GenBank/DDBJ databases">
        <title>Corchorus olitorius genome sequencing.</title>
        <authorList>
            <person name="Alam M."/>
            <person name="Haque M.S."/>
            <person name="Islam M.S."/>
            <person name="Emdad E.M."/>
            <person name="Islam M.M."/>
            <person name="Ahmed B."/>
            <person name="Halim A."/>
            <person name="Hossen Q.M.M."/>
            <person name="Hossain M.Z."/>
            <person name="Ahmed R."/>
            <person name="Khan M.M."/>
            <person name="Islam R."/>
            <person name="Rashid M.M."/>
            <person name="Khan S.A."/>
            <person name="Rahman M.S."/>
            <person name="Alam M."/>
            <person name="Yahiya A.S."/>
            <person name="Khan M.S."/>
            <person name="Azam M.S."/>
            <person name="Haque T."/>
            <person name="Lashkar M.Z.H."/>
            <person name="Akhand A.I."/>
            <person name="Morshed G."/>
            <person name="Roy S."/>
            <person name="Uddin K.S."/>
            <person name="Rabeya T."/>
            <person name="Hossain A.S."/>
            <person name="Chowdhury A."/>
            <person name="Snigdha A.R."/>
            <person name="Mortoza M.S."/>
            <person name="Matin S.A."/>
            <person name="Hoque S.M.E."/>
            <person name="Islam M.K."/>
            <person name="Roy D.K."/>
            <person name="Haider R."/>
            <person name="Moosa M.M."/>
            <person name="Elias S.M."/>
            <person name="Hasan A.M."/>
            <person name="Jahan S."/>
            <person name="Shafiuddin M."/>
            <person name="Mahmood N."/>
            <person name="Shommy N.S."/>
        </authorList>
    </citation>
    <scope>NUCLEOTIDE SEQUENCE [LARGE SCALE GENOMIC DNA]</scope>
    <source>
        <strain evidence="3">cv. O-4</strain>
    </source>
</reference>
<organism evidence="2 3">
    <name type="scientific">Corchorus olitorius</name>
    <dbReference type="NCBI Taxonomy" id="93759"/>
    <lineage>
        <taxon>Eukaryota</taxon>
        <taxon>Viridiplantae</taxon>
        <taxon>Streptophyta</taxon>
        <taxon>Embryophyta</taxon>
        <taxon>Tracheophyta</taxon>
        <taxon>Spermatophyta</taxon>
        <taxon>Magnoliopsida</taxon>
        <taxon>eudicotyledons</taxon>
        <taxon>Gunneridae</taxon>
        <taxon>Pentapetalae</taxon>
        <taxon>rosids</taxon>
        <taxon>malvids</taxon>
        <taxon>Malvales</taxon>
        <taxon>Malvaceae</taxon>
        <taxon>Grewioideae</taxon>
        <taxon>Apeibeae</taxon>
        <taxon>Corchorus</taxon>
    </lineage>
</organism>